<dbReference type="EMBL" id="RQXW01000020">
    <property type="protein sequence ID" value="RTE64549.1"/>
    <property type="molecule type" value="Genomic_DNA"/>
</dbReference>
<evidence type="ECO:0000313" key="2">
    <source>
        <dbReference type="EMBL" id="RTE64549.1"/>
    </source>
</evidence>
<reference evidence="2 3" key="1">
    <citation type="submission" date="2018-11" db="EMBL/GenBank/DDBJ databases">
        <title>The draft genome sequence of Amphritea opalescens ANRC-JH13T.</title>
        <authorList>
            <person name="Fang Z."/>
            <person name="Zhang Y."/>
            <person name="Han X."/>
        </authorList>
    </citation>
    <scope>NUCLEOTIDE SEQUENCE [LARGE SCALE GENOMIC DNA]</scope>
    <source>
        <strain evidence="2 3">ANRC-JH13</strain>
    </source>
</reference>
<keyword evidence="1" id="KW-0472">Membrane</keyword>
<keyword evidence="1" id="KW-1133">Transmembrane helix</keyword>
<feature type="transmembrane region" description="Helical" evidence="1">
    <location>
        <begin position="38"/>
        <end position="59"/>
    </location>
</feature>
<dbReference type="Proteomes" id="UP000283087">
    <property type="component" value="Unassembled WGS sequence"/>
</dbReference>
<keyword evidence="3" id="KW-1185">Reference proteome</keyword>
<dbReference type="AlphaFoldDB" id="A0A430KM42"/>
<sequence length="165" mass="18547">MDTKRCVACKEEILKDALKCKHCLQIQTKAANLQNKPAFNYLLIVLLGAFIIWIAYYIVSISMKEPLEPAFEISSSALNVTMGDEKLNVRCIGDITNPTFKRWSDFSLQAIFKNADGKVIDVLYAEPDVTIYPRFSFKGIVSGEGSAAEYEYHTCELSVINADDY</sequence>
<organism evidence="2 3">
    <name type="scientific">Amphritea opalescens</name>
    <dbReference type="NCBI Taxonomy" id="2490544"/>
    <lineage>
        <taxon>Bacteria</taxon>
        <taxon>Pseudomonadati</taxon>
        <taxon>Pseudomonadota</taxon>
        <taxon>Gammaproteobacteria</taxon>
        <taxon>Oceanospirillales</taxon>
        <taxon>Oceanospirillaceae</taxon>
        <taxon>Amphritea</taxon>
    </lineage>
</organism>
<name>A0A430KM42_9GAMM</name>
<proteinExistence type="predicted"/>
<protein>
    <submittedName>
        <fullName evidence="2">Uncharacterized protein</fullName>
    </submittedName>
</protein>
<dbReference type="RefSeq" id="WP_126159751.1">
    <property type="nucleotide sequence ID" value="NZ_RQXW01000020.1"/>
</dbReference>
<evidence type="ECO:0000313" key="3">
    <source>
        <dbReference type="Proteomes" id="UP000283087"/>
    </source>
</evidence>
<comment type="caution">
    <text evidence="2">The sequence shown here is derived from an EMBL/GenBank/DDBJ whole genome shotgun (WGS) entry which is preliminary data.</text>
</comment>
<gene>
    <name evidence="2" type="ORF">EH243_16425</name>
</gene>
<accession>A0A430KM42</accession>
<keyword evidence="1" id="KW-0812">Transmembrane</keyword>
<evidence type="ECO:0000256" key="1">
    <source>
        <dbReference type="SAM" id="Phobius"/>
    </source>
</evidence>